<proteinExistence type="predicted"/>
<evidence type="ECO:0000313" key="2">
    <source>
        <dbReference type="Proteomes" id="UP001314170"/>
    </source>
</evidence>
<name>A0AAV1QQR1_9ROSI</name>
<evidence type="ECO:0000313" key="1">
    <source>
        <dbReference type="EMBL" id="CAK7323329.1"/>
    </source>
</evidence>
<dbReference type="EMBL" id="CAWUPB010000079">
    <property type="protein sequence ID" value="CAK7323329.1"/>
    <property type="molecule type" value="Genomic_DNA"/>
</dbReference>
<gene>
    <name evidence="1" type="ORF">DCAF_LOCUS952</name>
</gene>
<accession>A0AAV1QQR1</accession>
<sequence length="66" mass="7469">MFAWLKRTVIMDNNGSNVRSMKQKNIFILDGFVLLEVNVGLASMHGPDAFIDQVRLQQYIESLPSA</sequence>
<reference evidence="1 2" key="1">
    <citation type="submission" date="2024-01" db="EMBL/GenBank/DDBJ databases">
        <authorList>
            <person name="Waweru B."/>
        </authorList>
    </citation>
    <scope>NUCLEOTIDE SEQUENCE [LARGE SCALE GENOMIC DNA]</scope>
</reference>
<protein>
    <submittedName>
        <fullName evidence="1">Uncharacterized protein</fullName>
    </submittedName>
</protein>
<comment type="caution">
    <text evidence="1">The sequence shown here is derived from an EMBL/GenBank/DDBJ whole genome shotgun (WGS) entry which is preliminary data.</text>
</comment>
<keyword evidence="2" id="KW-1185">Reference proteome</keyword>
<dbReference type="AlphaFoldDB" id="A0AAV1QQR1"/>
<organism evidence="1 2">
    <name type="scientific">Dovyalis caffra</name>
    <dbReference type="NCBI Taxonomy" id="77055"/>
    <lineage>
        <taxon>Eukaryota</taxon>
        <taxon>Viridiplantae</taxon>
        <taxon>Streptophyta</taxon>
        <taxon>Embryophyta</taxon>
        <taxon>Tracheophyta</taxon>
        <taxon>Spermatophyta</taxon>
        <taxon>Magnoliopsida</taxon>
        <taxon>eudicotyledons</taxon>
        <taxon>Gunneridae</taxon>
        <taxon>Pentapetalae</taxon>
        <taxon>rosids</taxon>
        <taxon>fabids</taxon>
        <taxon>Malpighiales</taxon>
        <taxon>Salicaceae</taxon>
        <taxon>Flacourtieae</taxon>
        <taxon>Dovyalis</taxon>
    </lineage>
</organism>
<dbReference type="Proteomes" id="UP001314170">
    <property type="component" value="Unassembled WGS sequence"/>
</dbReference>